<dbReference type="PANTHER" id="PTHR33318">
    <property type="entry name" value="ASPARTYL/GLUTAMYL-TRNA(ASN/GLN) AMIDOTRANSFERASE SUBUNIT"/>
    <property type="match status" value="1"/>
</dbReference>
<reference evidence="2" key="1">
    <citation type="submission" date="2023-03" db="EMBL/GenBank/DDBJ databases">
        <title>Chromosome-scale reference genome and RAD-based genetic map of yellow starthistle (Centaurea solstitialis) reveal putative structural variation and QTLs associated with invader traits.</title>
        <authorList>
            <person name="Reatini B."/>
            <person name="Cang F.A."/>
            <person name="Jiang Q."/>
            <person name="Mckibben M.T.W."/>
            <person name="Barker M.S."/>
            <person name="Rieseberg L.H."/>
            <person name="Dlugosch K.M."/>
        </authorList>
    </citation>
    <scope>NUCLEOTIDE SEQUENCE</scope>
    <source>
        <strain evidence="2">CAN-66</strain>
        <tissue evidence="2">Leaf</tissue>
    </source>
</reference>
<feature type="region of interest" description="Disordered" evidence="1">
    <location>
        <begin position="232"/>
        <end position="267"/>
    </location>
</feature>
<feature type="compositionally biased region" description="Polar residues" evidence="1">
    <location>
        <begin position="329"/>
        <end position="343"/>
    </location>
</feature>
<dbReference type="GO" id="GO:0007142">
    <property type="term" value="P:male meiosis II"/>
    <property type="evidence" value="ECO:0007669"/>
    <property type="project" value="InterPro"/>
</dbReference>
<protein>
    <submittedName>
        <fullName evidence="2">Uncharacterized protein</fullName>
    </submittedName>
</protein>
<proteinExistence type="predicted"/>
<evidence type="ECO:0000313" key="2">
    <source>
        <dbReference type="EMBL" id="KAJ9564926.1"/>
    </source>
</evidence>
<feature type="region of interest" description="Disordered" evidence="1">
    <location>
        <begin position="328"/>
        <end position="347"/>
    </location>
</feature>
<feature type="compositionally biased region" description="Acidic residues" evidence="1">
    <location>
        <begin position="138"/>
        <end position="173"/>
    </location>
</feature>
<gene>
    <name evidence="2" type="ORF">OSB04_000892</name>
</gene>
<dbReference type="InterPro" id="IPR039300">
    <property type="entry name" value="JASON"/>
</dbReference>
<dbReference type="EMBL" id="JARYMX010000001">
    <property type="protein sequence ID" value="KAJ9564926.1"/>
    <property type="molecule type" value="Genomic_DNA"/>
</dbReference>
<feature type="region of interest" description="Disordered" evidence="1">
    <location>
        <begin position="280"/>
        <end position="317"/>
    </location>
</feature>
<name>A0AA38U0J9_9ASTR</name>
<evidence type="ECO:0000313" key="3">
    <source>
        <dbReference type="Proteomes" id="UP001172457"/>
    </source>
</evidence>
<dbReference type="AlphaFoldDB" id="A0AA38U0J9"/>
<dbReference type="Proteomes" id="UP001172457">
    <property type="component" value="Chromosome 1"/>
</dbReference>
<comment type="caution">
    <text evidence="2">The sequence shown here is derived from an EMBL/GenBank/DDBJ whole genome shotgun (WGS) entry which is preliminary data.</text>
</comment>
<organism evidence="2 3">
    <name type="scientific">Centaurea solstitialis</name>
    <name type="common">yellow star-thistle</name>
    <dbReference type="NCBI Taxonomy" id="347529"/>
    <lineage>
        <taxon>Eukaryota</taxon>
        <taxon>Viridiplantae</taxon>
        <taxon>Streptophyta</taxon>
        <taxon>Embryophyta</taxon>
        <taxon>Tracheophyta</taxon>
        <taxon>Spermatophyta</taxon>
        <taxon>Magnoliopsida</taxon>
        <taxon>eudicotyledons</taxon>
        <taxon>Gunneridae</taxon>
        <taxon>Pentapetalae</taxon>
        <taxon>asterids</taxon>
        <taxon>campanulids</taxon>
        <taxon>Asterales</taxon>
        <taxon>Asteraceae</taxon>
        <taxon>Carduoideae</taxon>
        <taxon>Cardueae</taxon>
        <taxon>Centaureinae</taxon>
        <taxon>Centaurea</taxon>
    </lineage>
</organism>
<feature type="region of interest" description="Disordered" evidence="1">
    <location>
        <begin position="96"/>
        <end position="173"/>
    </location>
</feature>
<evidence type="ECO:0000256" key="1">
    <source>
        <dbReference type="SAM" id="MobiDB-lite"/>
    </source>
</evidence>
<keyword evidence="3" id="KW-1185">Reference proteome</keyword>
<sequence>MGCFLGCFGPSKDRKRRKLKYKVIPRDQNHKIQNLVQADVSLAQSNKERPSKSLSESRGKIEEPLCLNTKKKVTFNTNVTTYEHVQVYDSTESLLEKNEKGETFPKSAPQFESGSPDGSEMLKTVSYPPNYRYGNCVESDDEVQDSDYDDGDDDDDEDDGFEDEEDYDDEDEDRIICREVWCESIPIPSTESRIEHSLMDKVGSNGNVRDRSAFVVPVLNPVENLTQWKALKSKGTPPAKPFNLNHQKENSSLNSTPLGPRNRNQETAVDASLSNWLVSSEKNTPNNKRVGCNNPPEFDPVSSGKSLSRGSTIEDRPILGALTEEELKQFSSSTCTPRKSPSRNPDEMTIIGSVGSYWSHTDSVKSLSSNSSYKGIPNTTSKYREDKKVNWHNTPFETRLERALERGVNEA</sequence>
<dbReference type="PANTHER" id="PTHR33318:SF4">
    <property type="entry name" value="OS04G0511700 PROTEIN"/>
    <property type="match status" value="1"/>
</dbReference>
<accession>A0AA38U0J9</accession>